<dbReference type="PANTHER" id="PTHR31342:SF35">
    <property type="entry name" value="PROTEIN CHUP1, CHLOROPLASTIC-LIKE"/>
    <property type="match status" value="1"/>
</dbReference>
<proteinExistence type="predicted"/>
<sequence length="489" mass="56233">MLNNVKETEKLSKLAKELEQRKVTLERKLHELHGLKEKQSTKIQLQIQLEEKSEEISMLKDRLASLQAERKNLKEEIKEGILAKKQLEMAENKIVEMQKKMDGNAKDIKGKLLMIEGQVFGFQKDDTSVRDFLLEKQLRDARNAELEVVEMKRRNKEIELEKRDLSLKLFAAQARISSLSNMTEGNIVAKIEEERRMLRHVNEEMSRQIEYLQKNRFDMVQELVYQRWLQCCLRFEIQNIRNLPRQTSKPKLSKTPCPNAHVDEMEPLVLDSSSDTFSTDQSDEVDGISTTIESSSSSRKSTNCTSPTSLVHNNIRRWKKIKDGSNAGLFANTDRNHSLSTPTMLVNCNEITKEPNTFPRLRKVSFNDLVKADKPKSDEMEVGGEKASQSSSSTMNSSCFKFSRDGLEGKENNTFALLSESSLEPINGGGSRIEMDIISSKKRSNQRTPNELPDMVNKVETHMVNFVTSLFLFLFIFLIYILHIHKAWL</sequence>
<gene>
    <name evidence="5" type="ORF">FEM48_Zijuj05G0110900</name>
</gene>
<protein>
    <recommendedName>
        <fullName evidence="7">Protein CHUP1, chloroplastic</fullName>
    </recommendedName>
</protein>
<dbReference type="EMBL" id="JAEACU010000005">
    <property type="protein sequence ID" value="KAH7528802.1"/>
    <property type="molecule type" value="Genomic_DNA"/>
</dbReference>
<dbReference type="GO" id="GO:0072699">
    <property type="term" value="P:protein localization to cortical microtubule cytoskeleton"/>
    <property type="evidence" value="ECO:0007669"/>
    <property type="project" value="TreeGrafter"/>
</dbReference>
<evidence type="ECO:0000313" key="6">
    <source>
        <dbReference type="Proteomes" id="UP000813462"/>
    </source>
</evidence>
<keyword evidence="4" id="KW-1133">Transmembrane helix</keyword>
<keyword evidence="4" id="KW-0812">Transmembrane</keyword>
<evidence type="ECO:0000313" key="5">
    <source>
        <dbReference type="EMBL" id="KAH7528802.1"/>
    </source>
</evidence>
<accession>A0A978VEL3</accession>
<feature type="region of interest" description="Disordered" evidence="3">
    <location>
        <begin position="272"/>
        <end position="307"/>
    </location>
</feature>
<dbReference type="AlphaFoldDB" id="A0A978VEL3"/>
<evidence type="ECO:0000256" key="4">
    <source>
        <dbReference type="SAM" id="Phobius"/>
    </source>
</evidence>
<evidence type="ECO:0008006" key="7">
    <source>
        <dbReference type="Google" id="ProtNLM"/>
    </source>
</evidence>
<feature type="transmembrane region" description="Helical" evidence="4">
    <location>
        <begin position="463"/>
        <end position="482"/>
    </location>
</feature>
<dbReference type="PANTHER" id="PTHR31342">
    <property type="entry name" value="PROTEIN CHUP1, CHLOROPLASTIC"/>
    <property type="match status" value="1"/>
</dbReference>
<feature type="region of interest" description="Disordered" evidence="3">
    <location>
        <begin position="372"/>
        <end position="392"/>
    </location>
</feature>
<dbReference type="InterPro" id="IPR040265">
    <property type="entry name" value="CHUP1/IPGA1-like"/>
</dbReference>
<organism evidence="5 6">
    <name type="scientific">Ziziphus jujuba var. spinosa</name>
    <dbReference type="NCBI Taxonomy" id="714518"/>
    <lineage>
        <taxon>Eukaryota</taxon>
        <taxon>Viridiplantae</taxon>
        <taxon>Streptophyta</taxon>
        <taxon>Embryophyta</taxon>
        <taxon>Tracheophyta</taxon>
        <taxon>Spermatophyta</taxon>
        <taxon>Magnoliopsida</taxon>
        <taxon>eudicotyledons</taxon>
        <taxon>Gunneridae</taxon>
        <taxon>Pentapetalae</taxon>
        <taxon>rosids</taxon>
        <taxon>fabids</taxon>
        <taxon>Rosales</taxon>
        <taxon>Rhamnaceae</taxon>
        <taxon>Paliureae</taxon>
        <taxon>Ziziphus</taxon>
    </lineage>
</organism>
<dbReference type="GO" id="GO:0055028">
    <property type="term" value="C:cortical microtubule"/>
    <property type="evidence" value="ECO:0007669"/>
    <property type="project" value="TreeGrafter"/>
</dbReference>
<name>A0A978VEL3_ZIZJJ</name>
<feature type="coiled-coil region" evidence="2">
    <location>
        <begin position="134"/>
        <end position="208"/>
    </location>
</feature>
<dbReference type="Proteomes" id="UP000813462">
    <property type="component" value="Unassembled WGS sequence"/>
</dbReference>
<evidence type="ECO:0000256" key="3">
    <source>
        <dbReference type="SAM" id="MobiDB-lite"/>
    </source>
</evidence>
<keyword evidence="4" id="KW-0472">Membrane</keyword>
<feature type="compositionally biased region" description="Low complexity" evidence="3">
    <location>
        <begin position="289"/>
        <end position="306"/>
    </location>
</feature>
<evidence type="ECO:0000256" key="2">
    <source>
        <dbReference type="SAM" id="Coils"/>
    </source>
</evidence>
<keyword evidence="1 2" id="KW-0175">Coiled coil</keyword>
<feature type="coiled-coil region" evidence="2">
    <location>
        <begin position="8"/>
        <end position="107"/>
    </location>
</feature>
<reference evidence="5" key="1">
    <citation type="journal article" date="2021" name="Front. Plant Sci.">
        <title>Chromosome-Scale Genome Assembly for Chinese Sour Jujube and Insights Into Its Genome Evolution and Domestication Signature.</title>
        <authorList>
            <person name="Shen L.-Y."/>
            <person name="Luo H."/>
            <person name="Wang X.-L."/>
            <person name="Wang X.-M."/>
            <person name="Qiu X.-J."/>
            <person name="Liu H."/>
            <person name="Zhou S.-S."/>
            <person name="Jia K.-H."/>
            <person name="Nie S."/>
            <person name="Bao Y.-T."/>
            <person name="Zhang R.-G."/>
            <person name="Yun Q.-Z."/>
            <person name="Chai Y.-H."/>
            <person name="Lu J.-Y."/>
            <person name="Li Y."/>
            <person name="Zhao S.-W."/>
            <person name="Mao J.-F."/>
            <person name="Jia S.-G."/>
            <person name="Mao Y.-M."/>
        </authorList>
    </citation>
    <scope>NUCLEOTIDE SEQUENCE</scope>
    <source>
        <strain evidence="5">AT0</strain>
        <tissue evidence="5">Leaf</tissue>
    </source>
</reference>
<comment type="caution">
    <text evidence="5">The sequence shown here is derived from an EMBL/GenBank/DDBJ whole genome shotgun (WGS) entry which is preliminary data.</text>
</comment>
<evidence type="ECO:0000256" key="1">
    <source>
        <dbReference type="ARBA" id="ARBA00023054"/>
    </source>
</evidence>